<dbReference type="AlphaFoldDB" id="A0A2V2ZP96"/>
<proteinExistence type="predicted"/>
<dbReference type="EMBL" id="QGTW01000011">
    <property type="protein sequence ID" value="PWW26147.1"/>
    <property type="molecule type" value="Genomic_DNA"/>
</dbReference>
<gene>
    <name evidence="1" type="ORF">DFO73_11184</name>
</gene>
<sequence length="40" mass="4505">MFTFGTIPVIDNDNSATYKIWKLISPISADPREKVVNHAD</sequence>
<organism evidence="1 2">
    <name type="scientific">Cytobacillus oceanisediminis</name>
    <dbReference type="NCBI Taxonomy" id="665099"/>
    <lineage>
        <taxon>Bacteria</taxon>
        <taxon>Bacillati</taxon>
        <taxon>Bacillota</taxon>
        <taxon>Bacilli</taxon>
        <taxon>Bacillales</taxon>
        <taxon>Bacillaceae</taxon>
        <taxon>Cytobacillus</taxon>
    </lineage>
</organism>
<dbReference type="Proteomes" id="UP000247150">
    <property type="component" value="Unassembled WGS sequence"/>
</dbReference>
<evidence type="ECO:0000313" key="2">
    <source>
        <dbReference type="Proteomes" id="UP000247150"/>
    </source>
</evidence>
<evidence type="ECO:0000313" key="1">
    <source>
        <dbReference type="EMBL" id="PWW26147.1"/>
    </source>
</evidence>
<protein>
    <submittedName>
        <fullName evidence="1">Uncharacterized protein</fullName>
    </submittedName>
</protein>
<comment type="caution">
    <text evidence="1">The sequence shown here is derived from an EMBL/GenBank/DDBJ whole genome shotgun (WGS) entry which is preliminary data.</text>
</comment>
<accession>A0A2V2ZP96</accession>
<reference evidence="1 2" key="1">
    <citation type="submission" date="2018-05" db="EMBL/GenBank/DDBJ databases">
        <title>Freshwater and sediment microbial communities from various areas in North America, analyzing microbe dynamics in response to fracking.</title>
        <authorList>
            <person name="Lamendella R."/>
        </authorList>
    </citation>
    <scope>NUCLEOTIDE SEQUENCE [LARGE SCALE GENOMIC DNA]</scope>
    <source>
        <strain evidence="1 2">15_TX</strain>
    </source>
</reference>
<name>A0A2V2ZP96_9BACI</name>